<evidence type="ECO:0000313" key="5">
    <source>
        <dbReference type="Proteomes" id="UP001162891"/>
    </source>
</evidence>
<dbReference type="Pfam" id="PF12531">
    <property type="entry name" value="DUF3731"/>
    <property type="match status" value="1"/>
</dbReference>
<reference evidence="5" key="1">
    <citation type="journal article" date="2022" name="Int. J. Syst. Evol. Microbiol.">
        <title>Anaeromyxobacter oryzae sp. nov., Anaeromyxobacter diazotrophicus sp. nov. and Anaeromyxobacter paludicola sp. nov., isolated from paddy soils.</title>
        <authorList>
            <person name="Itoh H."/>
            <person name="Xu Z."/>
            <person name="Mise K."/>
            <person name="Masuda Y."/>
            <person name="Ushijima N."/>
            <person name="Hayakawa C."/>
            <person name="Shiratori Y."/>
            <person name="Senoo K."/>
        </authorList>
    </citation>
    <scope>NUCLEOTIDE SEQUENCE [LARGE SCALE GENOMIC DNA]</scope>
    <source>
        <strain evidence="5">Red232</strain>
    </source>
</reference>
<dbReference type="CDD" id="cd10170">
    <property type="entry name" value="ASKHA_NBD_HSP70"/>
    <property type="match status" value="1"/>
</dbReference>
<dbReference type="Gene3D" id="3.90.640.10">
    <property type="entry name" value="Actin, Chain A, domain 4"/>
    <property type="match status" value="1"/>
</dbReference>
<organism evidence="4 5">
    <name type="scientific">Anaeromyxobacter oryzae</name>
    <dbReference type="NCBI Taxonomy" id="2918170"/>
    <lineage>
        <taxon>Bacteria</taxon>
        <taxon>Pseudomonadati</taxon>
        <taxon>Myxococcota</taxon>
        <taxon>Myxococcia</taxon>
        <taxon>Myxococcales</taxon>
        <taxon>Cystobacterineae</taxon>
        <taxon>Anaeromyxobacteraceae</taxon>
        <taxon>Anaeromyxobacter</taxon>
    </lineage>
</organism>
<keyword evidence="3" id="KW-0067">ATP-binding</keyword>
<dbReference type="Proteomes" id="UP001162891">
    <property type="component" value="Chromosome"/>
</dbReference>
<keyword evidence="5" id="KW-1185">Reference proteome</keyword>
<keyword evidence="2" id="KW-0547">Nucleotide-binding</keyword>
<gene>
    <name evidence="4" type="ORF">AMOR_43110</name>
</gene>
<dbReference type="InterPro" id="IPR043129">
    <property type="entry name" value="ATPase_NBD"/>
</dbReference>
<sequence length="929" mass="98428">MAGPRFLVGIDLGTVNSALAAVDLARQGDLAEAIEAIPIPQRVPGGVAARRLLPSCVYLPGPELPPEELVLPWGPRDVLVGEGARDQGARVPGRLVTSAKSWLANARADRTAPILPWGAPEGVPRLSPVAASALYLGHLRDAWDHAHPDAPLAAQDLVLAVPASFDVAARELTLAAAREAGLDRVTLLEEPAAAFHDWASRHRADLEAALAGARLVLVVDVGGGTTDLTLVAARVQDGRPAFTRLAVGDHLLLGGDNVDLALARAVEARLGERLDPARFSALVLACRNAKEALLSEGGPAKLPVAVVGRGSRLVGSAVSAELSRDEVRAVLLDGFFPGVGPADRPRRAPRTAGLAELGLPYEPDPAVTRHVVAFLAAHAAEAGAAVGGLARPDAILVNGGVFTPGLLRDRLVEAVSALFPGAPPVRLLASPALDLAVARGAVASALVRHGIGLRIGGGSPRAFYVGIATPDGERALCVVPRHLEEGSRVEVPRPFALALNRPVRFPLFASAQARLERPGDVVPVTDDLVALPPVEAVLRDAGAAGGAAEVPVRLEAALTEIGTLELWCAAQGRDARWKLEFSLRAPRQARGEREEPRAEVGQAPRRLDEARAQVELFFGKKAAVEKKEVKGLQRALEKILGPREGWATPVVRDLWGALHAGRTRRRRSADHERVWLQLTGFCLRPGFGAPLDAWRAAETWSVFGEGLQYQADPRAWAAWWVLWRRIAGGLDAAWQERLLETVAPFVRPRDARKPAPKVAGAKPEAIDEMIRLVGSLERIEPAAKIDAGDWLLARLEAEGPAPHLLWSLGRLGARVPFHASAHLAVPPATAEAWIARLLALGAPAPALAFPLAQLARRSGDRARDVDDATRARVLDALAAARAPEETVRAVREVAEASAEEESRIFGESLPAGLRLVEEGEGAESAGDQA</sequence>
<dbReference type="InterPro" id="IPR018181">
    <property type="entry name" value="Heat_shock_70_CS"/>
</dbReference>
<accession>A0ABM7X0L4</accession>
<dbReference type="PROSITE" id="PS00329">
    <property type="entry name" value="HSP70_2"/>
    <property type="match status" value="1"/>
</dbReference>
<dbReference type="InterPro" id="IPR013126">
    <property type="entry name" value="Hsp_70_fam"/>
</dbReference>
<dbReference type="EMBL" id="AP025591">
    <property type="protein sequence ID" value="BDG05315.1"/>
    <property type="molecule type" value="Genomic_DNA"/>
</dbReference>
<evidence type="ECO:0000256" key="1">
    <source>
        <dbReference type="ARBA" id="ARBA00007381"/>
    </source>
</evidence>
<evidence type="ECO:0000256" key="3">
    <source>
        <dbReference type="ARBA" id="ARBA00022840"/>
    </source>
</evidence>
<protein>
    <submittedName>
        <fullName evidence="4">Heat-shock protein</fullName>
    </submittedName>
</protein>
<dbReference type="InterPro" id="IPR021030">
    <property type="entry name" value="DUF3731"/>
</dbReference>
<name>A0ABM7X0L4_9BACT</name>
<proteinExistence type="inferred from homology"/>
<comment type="similarity">
    <text evidence="1">Belongs to the heat shock protein 70 family.</text>
</comment>
<dbReference type="Pfam" id="PF00012">
    <property type="entry name" value="HSP70"/>
    <property type="match status" value="1"/>
</dbReference>
<dbReference type="PANTHER" id="PTHR19375">
    <property type="entry name" value="HEAT SHOCK PROTEIN 70KDA"/>
    <property type="match status" value="1"/>
</dbReference>
<dbReference type="SUPFAM" id="SSF53067">
    <property type="entry name" value="Actin-like ATPase domain"/>
    <property type="match status" value="2"/>
</dbReference>
<dbReference type="RefSeq" id="WP_248354000.1">
    <property type="nucleotide sequence ID" value="NZ_AP025591.1"/>
</dbReference>
<evidence type="ECO:0000313" key="4">
    <source>
        <dbReference type="EMBL" id="BDG05315.1"/>
    </source>
</evidence>
<evidence type="ECO:0000256" key="2">
    <source>
        <dbReference type="ARBA" id="ARBA00022741"/>
    </source>
</evidence>
<dbReference type="Gene3D" id="3.30.420.40">
    <property type="match status" value="2"/>
</dbReference>
<dbReference type="PRINTS" id="PR00301">
    <property type="entry name" value="HEATSHOCK70"/>
</dbReference>